<dbReference type="EMBL" id="JAUIQD010000001">
    <property type="protein sequence ID" value="KAK3362275.1"/>
    <property type="molecule type" value="Genomic_DNA"/>
</dbReference>
<comment type="caution">
    <text evidence="2">The sequence shown here is derived from an EMBL/GenBank/DDBJ whole genome shotgun (WGS) entry which is preliminary data.</text>
</comment>
<feature type="region of interest" description="Disordered" evidence="1">
    <location>
        <begin position="181"/>
        <end position="224"/>
    </location>
</feature>
<evidence type="ECO:0000313" key="2">
    <source>
        <dbReference type="EMBL" id="KAK3362275.1"/>
    </source>
</evidence>
<feature type="region of interest" description="Disordered" evidence="1">
    <location>
        <begin position="116"/>
        <end position="158"/>
    </location>
</feature>
<name>A0AAJ0HSW4_9PEZI</name>
<gene>
    <name evidence="2" type="ORF">B0T25DRAFT_575050</name>
</gene>
<feature type="region of interest" description="Disordered" evidence="1">
    <location>
        <begin position="61"/>
        <end position="94"/>
    </location>
</feature>
<accession>A0AAJ0HSW4</accession>
<organism evidence="2 3">
    <name type="scientific">Lasiosphaeria hispida</name>
    <dbReference type="NCBI Taxonomy" id="260671"/>
    <lineage>
        <taxon>Eukaryota</taxon>
        <taxon>Fungi</taxon>
        <taxon>Dikarya</taxon>
        <taxon>Ascomycota</taxon>
        <taxon>Pezizomycotina</taxon>
        <taxon>Sordariomycetes</taxon>
        <taxon>Sordariomycetidae</taxon>
        <taxon>Sordariales</taxon>
        <taxon>Lasiosphaeriaceae</taxon>
        <taxon>Lasiosphaeria</taxon>
    </lineage>
</organism>
<protein>
    <submittedName>
        <fullName evidence="2">Uncharacterized protein</fullName>
    </submittedName>
</protein>
<dbReference type="AlphaFoldDB" id="A0AAJ0HSW4"/>
<proteinExistence type="predicted"/>
<dbReference type="Proteomes" id="UP001275084">
    <property type="component" value="Unassembled WGS sequence"/>
</dbReference>
<reference evidence="2" key="1">
    <citation type="journal article" date="2023" name="Mol. Phylogenet. Evol.">
        <title>Genome-scale phylogeny and comparative genomics of the fungal order Sordariales.</title>
        <authorList>
            <person name="Hensen N."/>
            <person name="Bonometti L."/>
            <person name="Westerberg I."/>
            <person name="Brannstrom I.O."/>
            <person name="Guillou S."/>
            <person name="Cros-Aarteil S."/>
            <person name="Calhoun S."/>
            <person name="Haridas S."/>
            <person name="Kuo A."/>
            <person name="Mondo S."/>
            <person name="Pangilinan J."/>
            <person name="Riley R."/>
            <person name="LaButti K."/>
            <person name="Andreopoulos B."/>
            <person name="Lipzen A."/>
            <person name="Chen C."/>
            <person name="Yan M."/>
            <person name="Daum C."/>
            <person name="Ng V."/>
            <person name="Clum A."/>
            <person name="Steindorff A."/>
            <person name="Ohm R.A."/>
            <person name="Martin F."/>
            <person name="Silar P."/>
            <person name="Natvig D.O."/>
            <person name="Lalanne C."/>
            <person name="Gautier V."/>
            <person name="Ament-Velasquez S.L."/>
            <person name="Kruys A."/>
            <person name="Hutchinson M.I."/>
            <person name="Powell A.J."/>
            <person name="Barry K."/>
            <person name="Miller A.N."/>
            <person name="Grigoriev I.V."/>
            <person name="Debuchy R."/>
            <person name="Gladieux P."/>
            <person name="Hiltunen Thoren M."/>
            <person name="Johannesson H."/>
        </authorList>
    </citation>
    <scope>NUCLEOTIDE SEQUENCE</scope>
    <source>
        <strain evidence="2">CBS 955.72</strain>
    </source>
</reference>
<evidence type="ECO:0000313" key="3">
    <source>
        <dbReference type="Proteomes" id="UP001275084"/>
    </source>
</evidence>
<keyword evidence="3" id="KW-1185">Reference proteome</keyword>
<feature type="compositionally biased region" description="Low complexity" evidence="1">
    <location>
        <begin position="72"/>
        <end position="83"/>
    </location>
</feature>
<evidence type="ECO:0000256" key="1">
    <source>
        <dbReference type="SAM" id="MobiDB-lite"/>
    </source>
</evidence>
<reference evidence="2" key="2">
    <citation type="submission" date="2023-06" db="EMBL/GenBank/DDBJ databases">
        <authorList>
            <consortium name="Lawrence Berkeley National Laboratory"/>
            <person name="Haridas S."/>
            <person name="Hensen N."/>
            <person name="Bonometti L."/>
            <person name="Westerberg I."/>
            <person name="Brannstrom I.O."/>
            <person name="Guillou S."/>
            <person name="Cros-Aarteil S."/>
            <person name="Calhoun S."/>
            <person name="Kuo A."/>
            <person name="Mondo S."/>
            <person name="Pangilinan J."/>
            <person name="Riley R."/>
            <person name="Labutti K."/>
            <person name="Andreopoulos B."/>
            <person name="Lipzen A."/>
            <person name="Chen C."/>
            <person name="Yanf M."/>
            <person name="Daum C."/>
            <person name="Ng V."/>
            <person name="Clum A."/>
            <person name="Steindorff A."/>
            <person name="Ohm R."/>
            <person name="Martin F."/>
            <person name="Silar P."/>
            <person name="Natvig D."/>
            <person name="Lalanne C."/>
            <person name="Gautier V."/>
            <person name="Ament-Velasquez S.L."/>
            <person name="Kruys A."/>
            <person name="Hutchinson M.I."/>
            <person name="Powell A.J."/>
            <person name="Barry K."/>
            <person name="Miller A.N."/>
            <person name="Grigoriev I.V."/>
            <person name="Debuchy R."/>
            <person name="Gladieux P."/>
            <person name="Thoren M.H."/>
            <person name="Johannesson H."/>
        </authorList>
    </citation>
    <scope>NUCLEOTIDE SEQUENCE</scope>
    <source>
        <strain evidence="2">CBS 955.72</strain>
    </source>
</reference>
<sequence length="487" mass="54130">MAGNTGEVFSSKASNVEDIAVVRQLTIQTRLAEAGQHQDNTRDTLQAILLNEEQLTSRLSGSLVSRRKTTWSKRSSSSHSLASTPPPEEELPSQGQLIRGIGGAFPGLLSRASSLTFGSEHPSDASLVVTPRRGSEVSDFDNGDETPTAPTSDLGRVPGEIFVTPTINTQARMAVIVPVINPFTPSPSPHRKRATSPPSTPRPMKRSRSHPRDASQDLRNPSPSEEYFRELGTQQFLRNAKQRTAELSFLDAQSPNLGDIETHLLAQSEVNEVRLDNMNRRIKSPPDSEIMDQTDGISVTAIDSSIRSHTQWNTPSSIEFEWFTEEEIEVQLSSLLGAYRAFYTGSDKSHDDEEPGDAMNAQKARHTFKIIFENQLNSAVDEEFLWKDEKEDVLNVFMEWIGHMEIPWTIQTETFPDLHACLDHLTASAGMYATWPFIRNIRLLLGDNAGHRLLDNLPRVRGADAPSIRGSDGVVVWNFKTIFCSLD</sequence>